<dbReference type="EMBL" id="RSCL01000005">
    <property type="protein sequence ID" value="RUT07306.1"/>
    <property type="molecule type" value="Genomic_DNA"/>
</dbReference>
<sequence>MKTHNLKINQLAPEVYEWYLSYLEDIDNKDIEAYINFLADDNI</sequence>
<evidence type="ECO:0000313" key="2">
    <source>
        <dbReference type="Proteomes" id="UP000271624"/>
    </source>
</evidence>
<gene>
    <name evidence="1" type="ORF">DSM106972_025670</name>
</gene>
<keyword evidence="2" id="KW-1185">Reference proteome</keyword>
<reference evidence="1" key="2">
    <citation type="journal article" date="2019" name="Genome Biol. Evol.">
        <title>Day and night: Metabolic profiles and evolutionary relationships of six axenic non-marine cyanobacteria.</title>
        <authorList>
            <person name="Will S.E."/>
            <person name="Henke P."/>
            <person name="Boedeker C."/>
            <person name="Huang S."/>
            <person name="Brinkmann H."/>
            <person name="Rohde M."/>
            <person name="Jarek M."/>
            <person name="Friedl T."/>
            <person name="Seufert S."/>
            <person name="Schumacher M."/>
            <person name="Overmann J."/>
            <person name="Neumann-Schaal M."/>
            <person name="Petersen J."/>
        </authorList>
    </citation>
    <scope>NUCLEOTIDE SEQUENCE [LARGE SCALE GENOMIC DNA]</scope>
    <source>
        <strain evidence="1">PCC 7102</strain>
    </source>
</reference>
<reference evidence="1" key="1">
    <citation type="submission" date="2018-12" db="EMBL/GenBank/DDBJ databases">
        <authorList>
            <person name="Will S."/>
            <person name="Neumann-Schaal M."/>
            <person name="Henke P."/>
        </authorList>
    </citation>
    <scope>NUCLEOTIDE SEQUENCE</scope>
    <source>
        <strain evidence="1">PCC 7102</strain>
    </source>
</reference>
<name>A0A3S1DCC3_9CYAN</name>
<proteinExistence type="predicted"/>
<accession>A0A3S1DCC3</accession>
<dbReference type="RefSeq" id="WP_267901103.1">
    <property type="nucleotide sequence ID" value="NZ_RSCL01000005.1"/>
</dbReference>
<comment type="caution">
    <text evidence="1">The sequence shown here is derived from an EMBL/GenBank/DDBJ whole genome shotgun (WGS) entry which is preliminary data.</text>
</comment>
<dbReference type="AlphaFoldDB" id="A0A3S1DCC3"/>
<dbReference type="Proteomes" id="UP000271624">
    <property type="component" value="Unassembled WGS sequence"/>
</dbReference>
<evidence type="ECO:0000313" key="1">
    <source>
        <dbReference type="EMBL" id="RUT07306.1"/>
    </source>
</evidence>
<protein>
    <submittedName>
        <fullName evidence="1">Uncharacterized protein</fullName>
    </submittedName>
</protein>
<organism evidence="1 2">
    <name type="scientific">Dulcicalothrix desertica PCC 7102</name>
    <dbReference type="NCBI Taxonomy" id="232991"/>
    <lineage>
        <taxon>Bacteria</taxon>
        <taxon>Bacillati</taxon>
        <taxon>Cyanobacteriota</taxon>
        <taxon>Cyanophyceae</taxon>
        <taxon>Nostocales</taxon>
        <taxon>Calotrichaceae</taxon>
        <taxon>Dulcicalothrix</taxon>
    </lineage>
</organism>